<sequence>MPDQQKYTNKLSGKNILIIGGTSGIGFAVAEASLEFGAHITLASSRPSRLSHALSRLQTAYPSASSRISTHAVDLANEKTLEANLTALLDTVTHHAAPAHKLDHIVYTAGDTLPHQSLAATDFDVAKQGGVVRFFGPLLLGKHAPRYMNAGPASSVVLTMGVAAEKPIVGTSGFAVVGGLQMLTRNLALENAPVRCNLVSPGAVETELWEDFPTEAQEAMRVACGRLPTGGVGRVEDVAEAYLYAMRDEFLTGTMISTNGGALLMG</sequence>
<keyword evidence="5" id="KW-1185">Reference proteome</keyword>
<evidence type="ECO:0000313" key="4">
    <source>
        <dbReference type="EMBL" id="KAF2230040.1"/>
    </source>
</evidence>
<dbReference type="SUPFAM" id="SSF51735">
    <property type="entry name" value="NAD(P)-binding Rossmann-fold domains"/>
    <property type="match status" value="1"/>
</dbReference>
<comment type="similarity">
    <text evidence="1">Belongs to the short-chain dehydrogenases/reductases (SDR) family.</text>
</comment>
<dbReference type="EMBL" id="ML991849">
    <property type="protein sequence ID" value="KAF2230040.1"/>
    <property type="molecule type" value="Genomic_DNA"/>
</dbReference>
<keyword evidence="2" id="KW-0521">NADP</keyword>
<dbReference type="AlphaFoldDB" id="A0A6A6GX31"/>
<evidence type="ECO:0000256" key="2">
    <source>
        <dbReference type="ARBA" id="ARBA00022857"/>
    </source>
</evidence>
<reference evidence="4" key="1">
    <citation type="journal article" date="2020" name="Stud. Mycol.">
        <title>101 Dothideomycetes genomes: a test case for predicting lifestyles and emergence of pathogens.</title>
        <authorList>
            <person name="Haridas S."/>
            <person name="Albert R."/>
            <person name="Binder M."/>
            <person name="Bloem J."/>
            <person name="Labutti K."/>
            <person name="Salamov A."/>
            <person name="Andreopoulos B."/>
            <person name="Baker S."/>
            <person name="Barry K."/>
            <person name="Bills G."/>
            <person name="Bluhm B."/>
            <person name="Cannon C."/>
            <person name="Castanera R."/>
            <person name="Culley D."/>
            <person name="Daum C."/>
            <person name="Ezra D."/>
            <person name="Gonzalez J."/>
            <person name="Henrissat B."/>
            <person name="Kuo A."/>
            <person name="Liang C."/>
            <person name="Lipzen A."/>
            <person name="Lutzoni F."/>
            <person name="Magnuson J."/>
            <person name="Mondo S."/>
            <person name="Nolan M."/>
            <person name="Ohm R."/>
            <person name="Pangilinan J."/>
            <person name="Park H.-J."/>
            <person name="Ramirez L."/>
            <person name="Alfaro M."/>
            <person name="Sun H."/>
            <person name="Tritt A."/>
            <person name="Yoshinaga Y."/>
            <person name="Zwiers L.-H."/>
            <person name="Turgeon B."/>
            <person name="Goodwin S."/>
            <person name="Spatafora J."/>
            <person name="Crous P."/>
            <person name="Grigoriev I."/>
        </authorList>
    </citation>
    <scope>NUCLEOTIDE SEQUENCE</scope>
    <source>
        <strain evidence="4">Tuck. ex Michener</strain>
    </source>
</reference>
<dbReference type="PANTHER" id="PTHR43477">
    <property type="entry name" value="DIHYDROANTICAPSIN 7-DEHYDROGENASE"/>
    <property type="match status" value="1"/>
</dbReference>
<dbReference type="InterPro" id="IPR002347">
    <property type="entry name" value="SDR_fam"/>
</dbReference>
<evidence type="ECO:0000256" key="1">
    <source>
        <dbReference type="ARBA" id="ARBA00006484"/>
    </source>
</evidence>
<dbReference type="Pfam" id="PF23441">
    <property type="entry name" value="SDR"/>
    <property type="match status" value="1"/>
</dbReference>
<dbReference type="GO" id="GO:0016491">
    <property type="term" value="F:oxidoreductase activity"/>
    <property type="evidence" value="ECO:0007669"/>
    <property type="project" value="UniProtKB-KW"/>
</dbReference>
<organism evidence="4 5">
    <name type="scientific">Viridothelium virens</name>
    <name type="common">Speckled blister lichen</name>
    <name type="synonym">Trypethelium virens</name>
    <dbReference type="NCBI Taxonomy" id="1048519"/>
    <lineage>
        <taxon>Eukaryota</taxon>
        <taxon>Fungi</taxon>
        <taxon>Dikarya</taxon>
        <taxon>Ascomycota</taxon>
        <taxon>Pezizomycotina</taxon>
        <taxon>Dothideomycetes</taxon>
        <taxon>Dothideomycetes incertae sedis</taxon>
        <taxon>Trypetheliales</taxon>
        <taxon>Trypetheliaceae</taxon>
        <taxon>Viridothelium</taxon>
    </lineage>
</organism>
<dbReference type="OrthoDB" id="294295at2759"/>
<name>A0A6A6GX31_VIRVR</name>
<dbReference type="PANTHER" id="PTHR43477:SF1">
    <property type="entry name" value="DIHYDROANTICAPSIN 7-DEHYDROGENASE"/>
    <property type="match status" value="1"/>
</dbReference>
<dbReference type="Gene3D" id="3.40.50.720">
    <property type="entry name" value="NAD(P)-binding Rossmann-like Domain"/>
    <property type="match status" value="1"/>
</dbReference>
<dbReference type="InterPro" id="IPR057571">
    <property type="entry name" value="SDR_PhqE-like"/>
</dbReference>
<keyword evidence="3" id="KW-0560">Oxidoreductase</keyword>
<dbReference type="InterPro" id="IPR036291">
    <property type="entry name" value="NAD(P)-bd_dom_sf"/>
</dbReference>
<dbReference type="InterPro" id="IPR051122">
    <property type="entry name" value="SDR_DHRS6-like"/>
</dbReference>
<evidence type="ECO:0000256" key="3">
    <source>
        <dbReference type="ARBA" id="ARBA00023002"/>
    </source>
</evidence>
<evidence type="ECO:0000313" key="5">
    <source>
        <dbReference type="Proteomes" id="UP000800092"/>
    </source>
</evidence>
<gene>
    <name evidence="4" type="ORF">EV356DRAFT_520256</name>
</gene>
<accession>A0A6A6GX31</accession>
<proteinExistence type="inferred from homology"/>
<protein>
    <submittedName>
        <fullName evidence="4">Short chain dehydrogenase</fullName>
    </submittedName>
</protein>
<dbReference type="CDD" id="cd05233">
    <property type="entry name" value="SDR_c"/>
    <property type="match status" value="1"/>
</dbReference>
<dbReference type="PRINTS" id="PR00081">
    <property type="entry name" value="GDHRDH"/>
</dbReference>
<dbReference type="Proteomes" id="UP000800092">
    <property type="component" value="Unassembled WGS sequence"/>
</dbReference>